<dbReference type="RefSeq" id="XP_067717454.1">
    <property type="nucleotide sequence ID" value="XM_067861353.1"/>
</dbReference>
<organism evidence="7 8">
    <name type="scientific">Babesia caballi</name>
    <dbReference type="NCBI Taxonomy" id="5871"/>
    <lineage>
        <taxon>Eukaryota</taxon>
        <taxon>Sar</taxon>
        <taxon>Alveolata</taxon>
        <taxon>Apicomplexa</taxon>
        <taxon>Aconoidasida</taxon>
        <taxon>Piroplasmida</taxon>
        <taxon>Babesiidae</taxon>
        <taxon>Babesia</taxon>
    </lineage>
</organism>
<keyword evidence="4" id="KW-0804">Transcription</keyword>
<dbReference type="Proteomes" id="UP001497744">
    <property type="component" value="Unassembled WGS sequence"/>
</dbReference>
<dbReference type="AlphaFoldDB" id="A0AAV4M0E3"/>
<dbReference type="PANTHER" id="PTHR10126">
    <property type="entry name" value="TATA-BOX BINDING PROTEIN"/>
    <property type="match status" value="1"/>
</dbReference>
<dbReference type="CDD" id="cd04516">
    <property type="entry name" value="TBP_eukaryotes"/>
    <property type="match status" value="1"/>
</dbReference>
<dbReference type="InterPro" id="IPR012295">
    <property type="entry name" value="TBP_dom_sf"/>
</dbReference>
<evidence type="ECO:0000313" key="7">
    <source>
        <dbReference type="EMBL" id="GIX65385.1"/>
    </source>
</evidence>
<keyword evidence="3" id="KW-0238">DNA-binding</keyword>
<evidence type="ECO:0000313" key="8">
    <source>
        <dbReference type="Proteomes" id="UP001497744"/>
    </source>
</evidence>
<dbReference type="PRINTS" id="PR00686">
    <property type="entry name" value="TIFACTORIID"/>
</dbReference>
<comment type="subcellular location">
    <subcellularLocation>
        <location evidence="1">Nucleus</location>
    </subcellularLocation>
</comment>
<keyword evidence="5" id="KW-0539">Nucleus</keyword>
<comment type="similarity">
    <text evidence="2">Belongs to the TBP family.</text>
</comment>
<dbReference type="InterPro" id="IPR000814">
    <property type="entry name" value="TBP"/>
</dbReference>
<evidence type="ECO:0000256" key="6">
    <source>
        <dbReference type="SAM" id="MobiDB-lite"/>
    </source>
</evidence>
<dbReference type="EMBL" id="BPLF01000004">
    <property type="protein sequence ID" value="GIX65385.1"/>
    <property type="molecule type" value="Genomic_DNA"/>
</dbReference>
<evidence type="ECO:0000256" key="1">
    <source>
        <dbReference type="ARBA" id="ARBA00004123"/>
    </source>
</evidence>
<accession>A0AAV4M0E3</accession>
<dbReference type="Pfam" id="PF00352">
    <property type="entry name" value="TBP"/>
    <property type="match status" value="2"/>
</dbReference>
<keyword evidence="8" id="KW-1185">Reference proteome</keyword>
<evidence type="ECO:0000256" key="4">
    <source>
        <dbReference type="ARBA" id="ARBA00023163"/>
    </source>
</evidence>
<gene>
    <name evidence="7" type="ORF">BcabD6B2_48200</name>
</gene>
<dbReference type="GO" id="GO:0006352">
    <property type="term" value="P:DNA-templated transcription initiation"/>
    <property type="evidence" value="ECO:0007669"/>
    <property type="project" value="InterPro"/>
</dbReference>
<dbReference type="SUPFAM" id="SSF55945">
    <property type="entry name" value="TATA-box binding protein-like"/>
    <property type="match status" value="2"/>
</dbReference>
<dbReference type="GeneID" id="94196866"/>
<protein>
    <submittedName>
        <fullName evidence="7">TATA-box-binding protein</fullName>
    </submittedName>
</protein>
<dbReference type="GO" id="GO:0005634">
    <property type="term" value="C:nucleus"/>
    <property type="evidence" value="ECO:0007669"/>
    <property type="project" value="UniProtKB-SubCell"/>
</dbReference>
<reference evidence="7 8" key="1">
    <citation type="submission" date="2021-06" db="EMBL/GenBank/DDBJ databases">
        <title>Genome sequence of Babesia caballi.</title>
        <authorList>
            <person name="Yamagishi J."/>
            <person name="Kidaka T."/>
            <person name="Ochi A."/>
        </authorList>
    </citation>
    <scope>NUCLEOTIDE SEQUENCE [LARGE SCALE GENOMIC DNA]</scope>
    <source>
        <strain evidence="7">USDA-D6B2</strain>
    </source>
</reference>
<comment type="caution">
    <text evidence="7">The sequence shown here is derived from an EMBL/GenBank/DDBJ whole genome shotgun (WGS) entry which is preliminary data.</text>
</comment>
<evidence type="ECO:0000256" key="2">
    <source>
        <dbReference type="ARBA" id="ARBA00005560"/>
    </source>
</evidence>
<sequence>MRDDDDNYSSLDFLNFIPTAEPEDDEPCGALTFAEPAEPYSQGVEEPSATQRGRSYDSNEIALLDAAECVKPCSVLENAARYSCYLPPSFDTNCCAAPVVQNIVASVHLGQEVDLREIAISTRNAEYNPRKFNALILRLHNPRCTGLVFRTGRLMVTGSKTVECARLGAKRMAKMIRRELGVDLRFREFKIENIIATFNCNVPIRLERLYEEHKLFCNYEPEIFAGLVYRFSLPDTSEAVLLIFVSGNVIVTGCRSPKEIQLIYAQMAPFLREFKQ</sequence>
<evidence type="ECO:0000256" key="5">
    <source>
        <dbReference type="ARBA" id="ARBA00023242"/>
    </source>
</evidence>
<evidence type="ECO:0000256" key="3">
    <source>
        <dbReference type="ARBA" id="ARBA00023125"/>
    </source>
</evidence>
<proteinExistence type="inferred from homology"/>
<dbReference type="GO" id="GO:0003677">
    <property type="term" value="F:DNA binding"/>
    <property type="evidence" value="ECO:0007669"/>
    <property type="project" value="UniProtKB-KW"/>
</dbReference>
<dbReference type="InterPro" id="IPR033710">
    <property type="entry name" value="TBP_eukaryotic"/>
</dbReference>
<feature type="region of interest" description="Disordered" evidence="6">
    <location>
        <begin position="34"/>
        <end position="55"/>
    </location>
</feature>
<name>A0AAV4M0E3_BABCB</name>
<dbReference type="Gene3D" id="3.30.310.10">
    <property type="entry name" value="TATA-Binding Protein"/>
    <property type="match status" value="2"/>
</dbReference>